<evidence type="ECO:0000313" key="2">
    <source>
        <dbReference type="Proteomes" id="UP001565471"/>
    </source>
</evidence>
<sequence>MSWTINFSGLSNVSYKYWNVDLARMDLLLDQPGNYAFLKPTGPKTWTPLYFGQADSLRNRLSNHERWSDAVRAGATVIVAHATQGAESVRLSEERDLIAKWNPPLNVHHRTTG</sequence>
<dbReference type="RefSeq" id="WP_016843670.1">
    <property type="nucleotide sequence ID" value="NZ_CP126026.1"/>
</dbReference>
<dbReference type="Gene3D" id="3.40.1440.10">
    <property type="entry name" value="GIY-YIG endonuclease"/>
    <property type="match status" value="1"/>
</dbReference>
<proteinExistence type="predicted"/>
<comment type="caution">
    <text evidence="1">The sequence shown here is derived from an EMBL/GenBank/DDBJ whole genome shotgun (WGS) entry which is preliminary data.</text>
</comment>
<organism evidence="1 2">
    <name type="scientific">Bradyrhizobium elkanii</name>
    <dbReference type="NCBI Taxonomy" id="29448"/>
    <lineage>
        <taxon>Bacteria</taxon>
        <taxon>Pseudomonadati</taxon>
        <taxon>Pseudomonadota</taxon>
        <taxon>Alphaproteobacteria</taxon>
        <taxon>Hyphomicrobiales</taxon>
        <taxon>Nitrobacteraceae</taxon>
        <taxon>Bradyrhizobium</taxon>
    </lineage>
</organism>
<gene>
    <name evidence="1" type="ORF">ABIF29_003814</name>
</gene>
<protein>
    <submittedName>
        <fullName evidence="1">Excinuclease UvrABC nuclease subunit</fullName>
    </submittedName>
</protein>
<reference evidence="1 2" key="1">
    <citation type="submission" date="2024-07" db="EMBL/GenBank/DDBJ databases">
        <title>Genomic Encyclopedia of Type Strains, Phase V (KMG-V): Genome sequencing to study the core and pangenomes of soil and plant-associated prokaryotes.</title>
        <authorList>
            <person name="Whitman W."/>
        </authorList>
    </citation>
    <scope>NUCLEOTIDE SEQUENCE [LARGE SCALE GENOMIC DNA]</scope>
    <source>
        <strain evidence="1 2">USDA 415</strain>
    </source>
</reference>
<keyword evidence="2" id="KW-1185">Reference proteome</keyword>
<dbReference type="Proteomes" id="UP001565471">
    <property type="component" value="Unassembled WGS sequence"/>
</dbReference>
<dbReference type="InterPro" id="IPR035901">
    <property type="entry name" value="GIY-YIG_endonuc_sf"/>
</dbReference>
<name>A0ABV4F0R4_BRAEL</name>
<evidence type="ECO:0000313" key="1">
    <source>
        <dbReference type="EMBL" id="MEY9317015.1"/>
    </source>
</evidence>
<dbReference type="EMBL" id="JBGBZA010000002">
    <property type="protein sequence ID" value="MEY9317015.1"/>
    <property type="molecule type" value="Genomic_DNA"/>
</dbReference>
<accession>A0ABV4F0R4</accession>